<dbReference type="STRING" id="582899.Hden_3462"/>
<name>D8JY49_HYPDA</name>
<keyword evidence="1" id="KW-0812">Transmembrane</keyword>
<feature type="transmembrane region" description="Helical" evidence="1">
    <location>
        <begin position="43"/>
        <end position="61"/>
    </location>
</feature>
<dbReference type="PANTHER" id="PTHR30373:SF8">
    <property type="entry name" value="BLL7265 PROTEIN"/>
    <property type="match status" value="1"/>
</dbReference>
<feature type="transmembrane region" description="Helical" evidence="1">
    <location>
        <begin position="67"/>
        <end position="85"/>
    </location>
</feature>
<dbReference type="KEGG" id="hdn:Hden_3462"/>
<dbReference type="OrthoDB" id="5825388at2"/>
<dbReference type="eggNOG" id="COG3762">
    <property type="taxonomic scope" value="Bacteria"/>
</dbReference>
<dbReference type="InterPro" id="IPR007621">
    <property type="entry name" value="TPM_dom"/>
</dbReference>
<evidence type="ECO:0000256" key="1">
    <source>
        <dbReference type="SAM" id="Phobius"/>
    </source>
</evidence>
<dbReference type="AlphaFoldDB" id="D8JY49"/>
<evidence type="ECO:0000259" key="2">
    <source>
        <dbReference type="Pfam" id="PF04536"/>
    </source>
</evidence>
<sequence length="206" mass="23052">MGFISSTDAERISEAITNAERTTSGEIVAVIADQSSRYDHIPLMWAALLALIVPWPLIYFTWMKVQIIFLIQLVVFLALFFLAWHPKVRMALVPRSILRANTRRRAAEQFLAQNLHTTTGRTGVLIFVSLAEQRVDIIADSGIDQRVPKGTWQSIVDEFTSEIGAGKATDGFVHAIERIGVHLSEHFPPGSIDPNELPDHLIVLRD</sequence>
<reference evidence="4" key="1">
    <citation type="journal article" date="2011" name="J. Bacteriol.">
        <title>Genome sequences of eight morphologically diverse alphaproteobacteria.</title>
        <authorList>
            <consortium name="US DOE Joint Genome Institute"/>
            <person name="Brown P.J."/>
            <person name="Kysela D.T."/>
            <person name="Buechlein A."/>
            <person name="Hemmerich C."/>
            <person name="Brun Y.V."/>
        </authorList>
    </citation>
    <scope>NUCLEOTIDE SEQUENCE [LARGE SCALE GENOMIC DNA]</scope>
    <source>
        <strain evidence="4">ATCC 51888 / DSM 1869 / NCIB 11706 / TK 0415</strain>
    </source>
</reference>
<gene>
    <name evidence="3" type="ordered locus">Hden_3462</name>
</gene>
<protein>
    <recommendedName>
        <fullName evidence="2">TPM domain-containing protein</fullName>
    </recommendedName>
</protein>
<keyword evidence="1" id="KW-0472">Membrane</keyword>
<accession>D8JY49</accession>
<feature type="domain" description="TPM" evidence="2">
    <location>
        <begin position="101"/>
        <end position="180"/>
    </location>
</feature>
<keyword evidence="4" id="KW-1185">Reference proteome</keyword>
<proteinExistence type="predicted"/>
<evidence type="ECO:0000313" key="4">
    <source>
        <dbReference type="Proteomes" id="UP000002033"/>
    </source>
</evidence>
<dbReference type="Proteomes" id="UP000002033">
    <property type="component" value="Chromosome"/>
</dbReference>
<dbReference type="HOGENOM" id="CLU_086382_0_0_5"/>
<organism evidence="3 4">
    <name type="scientific">Hyphomicrobium denitrificans (strain ATCC 51888 / DSM 1869 / NCIMB 11706 / TK 0415)</name>
    <dbReference type="NCBI Taxonomy" id="582899"/>
    <lineage>
        <taxon>Bacteria</taxon>
        <taxon>Pseudomonadati</taxon>
        <taxon>Pseudomonadota</taxon>
        <taxon>Alphaproteobacteria</taxon>
        <taxon>Hyphomicrobiales</taxon>
        <taxon>Hyphomicrobiaceae</taxon>
        <taxon>Hyphomicrobium</taxon>
    </lineage>
</organism>
<dbReference type="Pfam" id="PF04536">
    <property type="entry name" value="TPM_phosphatase"/>
    <property type="match status" value="1"/>
</dbReference>
<dbReference type="EMBL" id="CP002083">
    <property type="protein sequence ID" value="ADJ25253.1"/>
    <property type="molecule type" value="Genomic_DNA"/>
</dbReference>
<dbReference type="PANTHER" id="PTHR30373">
    <property type="entry name" value="UPF0603 PROTEIN YGCG"/>
    <property type="match status" value="1"/>
</dbReference>
<evidence type="ECO:0000313" key="3">
    <source>
        <dbReference type="EMBL" id="ADJ25253.1"/>
    </source>
</evidence>
<keyword evidence="1" id="KW-1133">Transmembrane helix</keyword>
<dbReference type="Gene3D" id="3.10.310.50">
    <property type="match status" value="1"/>
</dbReference>